<evidence type="ECO:0000259" key="1">
    <source>
        <dbReference type="Pfam" id="PF05523"/>
    </source>
</evidence>
<comment type="caution">
    <text evidence="2">The sequence shown here is derived from an EMBL/GenBank/DDBJ whole genome shotgun (WGS) entry which is preliminary data.</text>
</comment>
<dbReference type="RefSeq" id="WP_147921562.1">
    <property type="nucleotide sequence ID" value="NZ_VRTY01000030.1"/>
</dbReference>
<dbReference type="AlphaFoldDB" id="A0A5C8K8T2"/>
<keyword evidence="3" id="KW-1185">Reference proteome</keyword>
<dbReference type="InterPro" id="IPR011051">
    <property type="entry name" value="RmlC_Cupin_sf"/>
</dbReference>
<dbReference type="InterPro" id="IPR014710">
    <property type="entry name" value="RmlC-like_jellyroll"/>
</dbReference>
<evidence type="ECO:0000313" key="2">
    <source>
        <dbReference type="EMBL" id="TXK47125.1"/>
    </source>
</evidence>
<protein>
    <submittedName>
        <fullName evidence="2">WxcM-like domain-containing protein</fullName>
    </submittedName>
</protein>
<dbReference type="Proteomes" id="UP000321926">
    <property type="component" value="Unassembled WGS sequence"/>
</dbReference>
<dbReference type="Gene3D" id="2.60.120.10">
    <property type="entry name" value="Jelly Rolls"/>
    <property type="match status" value="1"/>
</dbReference>
<feature type="domain" description="Sugar 3,4-ketoisomerase QdtA cupin" evidence="1">
    <location>
        <begin position="7"/>
        <end position="131"/>
    </location>
</feature>
<sequence length="135" mass="15013">MASVPYILKFDQFGSASEGFITTTQYADRLPFAVRRVFWTYDTPIDALRGNHANKTTEEVLVAVTGSVTIEAETSRGKNTFTLSSPNTGLYIPALCWTQITFSPDAVAICLASTDFDPQDYVHSYEEFKQLTAPR</sequence>
<proteinExistence type="predicted"/>
<reference evidence="2 3" key="1">
    <citation type="submission" date="2019-08" db="EMBL/GenBank/DDBJ databases">
        <authorList>
            <person name="Shi S."/>
        </authorList>
    </citation>
    <scope>NUCLEOTIDE SEQUENCE [LARGE SCALE GENOMIC DNA]</scope>
    <source>
        <strain evidence="2 3">GY10130</strain>
    </source>
</reference>
<dbReference type="InterPro" id="IPR008894">
    <property type="entry name" value="QdtA_cupin_dom"/>
</dbReference>
<dbReference type="CDD" id="cd20292">
    <property type="entry name" value="cupin_QdtA-like"/>
    <property type="match status" value="1"/>
</dbReference>
<evidence type="ECO:0000313" key="3">
    <source>
        <dbReference type="Proteomes" id="UP000321926"/>
    </source>
</evidence>
<gene>
    <name evidence="2" type="ORF">FVR03_09770</name>
</gene>
<dbReference type="Pfam" id="PF05523">
    <property type="entry name" value="FdtA"/>
    <property type="match status" value="1"/>
</dbReference>
<dbReference type="EMBL" id="VRTY01000030">
    <property type="protein sequence ID" value="TXK47125.1"/>
    <property type="molecule type" value="Genomic_DNA"/>
</dbReference>
<accession>A0A5C8K8T2</accession>
<dbReference type="OrthoDB" id="9795513at2"/>
<organism evidence="2 3">
    <name type="scientific">Pontibacter qinzhouensis</name>
    <dbReference type="NCBI Taxonomy" id="2603253"/>
    <lineage>
        <taxon>Bacteria</taxon>
        <taxon>Pseudomonadati</taxon>
        <taxon>Bacteroidota</taxon>
        <taxon>Cytophagia</taxon>
        <taxon>Cytophagales</taxon>
        <taxon>Hymenobacteraceae</taxon>
        <taxon>Pontibacter</taxon>
    </lineage>
</organism>
<dbReference type="SUPFAM" id="SSF51182">
    <property type="entry name" value="RmlC-like cupins"/>
    <property type="match status" value="1"/>
</dbReference>
<name>A0A5C8K8T2_9BACT</name>